<dbReference type="AlphaFoldDB" id="A0AAI9SZS8"/>
<dbReference type="EMBL" id="JAHUZD010000026">
    <property type="protein sequence ID" value="KAI3406027.2"/>
    <property type="molecule type" value="Genomic_DNA"/>
</dbReference>
<dbReference type="GO" id="GO:0005634">
    <property type="term" value="C:nucleus"/>
    <property type="evidence" value="ECO:0007669"/>
    <property type="project" value="TreeGrafter"/>
</dbReference>
<dbReference type="Pfam" id="PF17781">
    <property type="entry name" value="RPN1_RPN2_N"/>
    <property type="match status" value="1"/>
</dbReference>
<organism evidence="8 9">
    <name type="scientific">Candida oxycetoniae</name>
    <dbReference type="NCBI Taxonomy" id="497107"/>
    <lineage>
        <taxon>Eukaryota</taxon>
        <taxon>Fungi</taxon>
        <taxon>Dikarya</taxon>
        <taxon>Ascomycota</taxon>
        <taxon>Saccharomycotina</taxon>
        <taxon>Pichiomycetes</taxon>
        <taxon>Debaryomycetaceae</taxon>
        <taxon>Candida/Lodderomyces clade</taxon>
        <taxon>Candida</taxon>
    </lineage>
</organism>
<dbReference type="Proteomes" id="UP001202479">
    <property type="component" value="Unassembled WGS sequence"/>
</dbReference>
<proteinExistence type="inferred from homology"/>
<dbReference type="InterPro" id="IPR016024">
    <property type="entry name" value="ARM-type_fold"/>
</dbReference>
<dbReference type="GO" id="GO:0034515">
    <property type="term" value="C:proteasome storage granule"/>
    <property type="evidence" value="ECO:0007669"/>
    <property type="project" value="TreeGrafter"/>
</dbReference>
<keyword evidence="9" id="KW-1185">Reference proteome</keyword>
<dbReference type="InterPro" id="IPR011989">
    <property type="entry name" value="ARM-like"/>
</dbReference>
<evidence type="ECO:0000256" key="1">
    <source>
        <dbReference type="ARBA" id="ARBA00005460"/>
    </source>
</evidence>
<dbReference type="GO" id="GO:0043161">
    <property type="term" value="P:proteasome-mediated ubiquitin-dependent protein catabolic process"/>
    <property type="evidence" value="ECO:0007669"/>
    <property type="project" value="TreeGrafter"/>
</dbReference>
<feature type="compositionally biased region" description="Low complexity" evidence="5">
    <location>
        <begin position="685"/>
        <end position="703"/>
    </location>
</feature>
<dbReference type="GO" id="GO:0030234">
    <property type="term" value="F:enzyme regulator activity"/>
    <property type="evidence" value="ECO:0007669"/>
    <property type="project" value="UniProtKB-UniRule"/>
</dbReference>
<feature type="region of interest" description="Disordered" evidence="5">
    <location>
        <begin position="631"/>
        <end position="739"/>
    </location>
</feature>
<evidence type="ECO:0000259" key="7">
    <source>
        <dbReference type="Pfam" id="PF18051"/>
    </source>
</evidence>
<protein>
    <recommendedName>
        <fullName evidence="4">26S proteasome regulatory subunit RPN1</fullName>
    </recommendedName>
</protein>
<feature type="region of interest" description="Disordered" evidence="5">
    <location>
        <begin position="1"/>
        <end position="47"/>
    </location>
</feature>
<dbReference type="GO" id="GO:0042176">
    <property type="term" value="P:regulation of protein catabolic process"/>
    <property type="evidence" value="ECO:0007669"/>
    <property type="project" value="InterPro"/>
</dbReference>
<keyword evidence="3 4" id="KW-0647">Proteasome</keyword>
<dbReference type="Gene3D" id="1.25.10.10">
    <property type="entry name" value="Leucine-rich Repeat Variant"/>
    <property type="match status" value="1"/>
</dbReference>
<dbReference type="RefSeq" id="XP_049181772.1">
    <property type="nucleotide sequence ID" value="XM_049322349.1"/>
</dbReference>
<evidence type="ECO:0000256" key="5">
    <source>
        <dbReference type="SAM" id="MobiDB-lite"/>
    </source>
</evidence>
<evidence type="ECO:0000256" key="4">
    <source>
        <dbReference type="PIRNR" id="PIRNR015965"/>
    </source>
</evidence>
<dbReference type="SUPFAM" id="SSF48371">
    <property type="entry name" value="ARM repeat"/>
    <property type="match status" value="1"/>
</dbReference>
<feature type="compositionally biased region" description="Low complexity" evidence="5">
    <location>
        <begin position="8"/>
        <end position="29"/>
    </location>
</feature>
<dbReference type="GO" id="GO:0008540">
    <property type="term" value="C:proteasome regulatory particle, base subcomplex"/>
    <property type="evidence" value="ECO:0007669"/>
    <property type="project" value="UniProtKB-UniRule"/>
</dbReference>
<evidence type="ECO:0000256" key="2">
    <source>
        <dbReference type="ARBA" id="ARBA00022737"/>
    </source>
</evidence>
<dbReference type="GeneID" id="73378863"/>
<feature type="compositionally biased region" description="Basic and acidic residues" evidence="5">
    <location>
        <begin position="631"/>
        <end position="643"/>
    </location>
</feature>
<accession>A0AAI9SZS8</accession>
<feature type="domain" description="26S proteasome non-ATPase regulatory subunit RPN1 C-terminal" evidence="7">
    <location>
        <begin position="949"/>
        <end position="1003"/>
    </location>
</feature>
<evidence type="ECO:0000259" key="6">
    <source>
        <dbReference type="Pfam" id="PF17781"/>
    </source>
</evidence>
<comment type="caution">
    <text evidence="8">The sequence shown here is derived from an EMBL/GenBank/DDBJ whole genome shotgun (WGS) entry which is preliminary data.</text>
</comment>
<name>A0AAI9SZS8_9ASCO</name>
<feature type="compositionally biased region" description="Basic and acidic residues" evidence="5">
    <location>
        <begin position="669"/>
        <end position="680"/>
    </location>
</feature>
<comment type="similarity">
    <text evidence="1 4">Belongs to the proteasome subunit S2 family.</text>
</comment>
<dbReference type="Pfam" id="PF18051">
    <property type="entry name" value="RPN1_C"/>
    <property type="match status" value="1"/>
</dbReference>
<dbReference type="InterPro" id="IPR002015">
    <property type="entry name" value="Proteasome/cyclosome_rpt"/>
</dbReference>
<dbReference type="PANTHER" id="PTHR10943">
    <property type="entry name" value="26S PROTEASOME NON-ATPASE REGULATORY SUBUNIT"/>
    <property type="match status" value="1"/>
</dbReference>
<keyword evidence="2" id="KW-0677">Repeat</keyword>
<evidence type="ECO:0000313" key="8">
    <source>
        <dbReference type="EMBL" id="KAI3406027.2"/>
    </source>
</evidence>
<dbReference type="PANTHER" id="PTHR10943:SF1">
    <property type="entry name" value="26S PROTEASOME NON-ATPASE REGULATORY SUBUNIT 2"/>
    <property type="match status" value="1"/>
</dbReference>
<feature type="compositionally biased region" description="Acidic residues" evidence="5">
    <location>
        <begin position="657"/>
        <end position="668"/>
    </location>
</feature>
<dbReference type="InterPro" id="IPR016643">
    <property type="entry name" value="26S_Psome_Rpn1"/>
</dbReference>
<dbReference type="Pfam" id="PF01851">
    <property type="entry name" value="PC_rep"/>
    <property type="match status" value="2"/>
</dbReference>
<comment type="function">
    <text evidence="4">Acts as a regulatory subunit of the 26 proteasome which is involved in the ATP-dependent degradation of ubiquitinated proteins.</text>
</comment>
<evidence type="ECO:0000313" key="9">
    <source>
        <dbReference type="Proteomes" id="UP001202479"/>
    </source>
</evidence>
<evidence type="ECO:0000256" key="3">
    <source>
        <dbReference type="ARBA" id="ARBA00022942"/>
    </source>
</evidence>
<dbReference type="InterPro" id="IPR040892">
    <property type="entry name" value="RPN1_N"/>
</dbReference>
<gene>
    <name evidence="8" type="ORF">KGF56_001246</name>
</gene>
<reference evidence="8" key="1">
    <citation type="journal article" date="2022" name="DNA Res.">
        <title>Genome analysis of five recently described species of the CUG-Ser clade uncovers Candida theae as a new hybrid lineage with pathogenic potential in the Candida parapsilosis species complex.</title>
        <authorList>
            <person name="Mixao V."/>
            <person name="Del Olmo V."/>
            <person name="Hegedusova E."/>
            <person name="Saus E."/>
            <person name="Pryszcz L."/>
            <person name="Cillingova A."/>
            <person name="Nosek J."/>
            <person name="Gabaldon T."/>
        </authorList>
    </citation>
    <scope>NUCLEOTIDE SEQUENCE</scope>
    <source>
        <strain evidence="8">CBS 10844</strain>
    </source>
</reference>
<feature type="domain" description="RPN1 N-terminal" evidence="6">
    <location>
        <begin position="49"/>
        <end position="356"/>
    </location>
</feature>
<dbReference type="PIRSF" id="PIRSF015965">
    <property type="entry name" value="26S_Psome_Rpn1"/>
    <property type="match status" value="1"/>
</dbReference>
<dbReference type="InterPro" id="IPR041433">
    <property type="entry name" value="RPN1_C"/>
</dbReference>
<feature type="compositionally biased region" description="Acidic residues" evidence="5">
    <location>
        <begin position="709"/>
        <end position="738"/>
    </location>
</feature>
<sequence length="1008" mass="111312">MTPVQKNPQSEQPHQSQQPKGSQSSQAPKKPVEKEEELSEEDQQLKDELDLIVEKLSEPGSQDEHTYGKLLDSMKKFIQESTTSMTAVPKPLKFLRPHYPTLSKIYNEWLELCSDSEKSTIVLELADILSVLAMTYSNEGKRDSLKYRLVSGDATLADWGHEYIRHLALEIGESYQENLGVDEELVSKLIKLALKIVPFFMKHNGEADAVDLLLEIESIDKLPQFVDENTYARACLYVTSVVPYLAPPDDLAFLNTAFAIYLAHGQLTQALAIAIKLDNDFLIQQVFDSTKDESVHKQLGFILSQQNNNFKLLEENHQVQETIGNVKLADYFHYLAKELNLLDPKVPEDIYKSHLENSKFGLGTSGSIDSAKQNLAAAFVNAFINLGFGKDRLMQTEEDNKSWIYRTKGKGMVSTTASLGSLHQWDVNEGLQVLDKYTYSDDQEVKAGALLGTGIVSANVHDEVDAAFALLQEYVNDPNKLYQTSAITGLGIAFAGSSSEEVLNLLLPLVSDLDAPLEVSCLAGLALGHTFVGTCHGDITSTILQTLLERDLTQLTNKFVKFMALGLGLLYIGKTEQVEDVLETIDAIEHPISKTLKVLVNICAYAGTGNVLQIQALLQMCSAKPKSQLEKEKKLEQSEEDQQHKKKNKIKNKGEEENNQDGDVDMEALEDKKEDAKSDEGGGATNLTTTVTTTAATTTTTNAQGQNKEDDDDDDGDDDDDEDDEDEDEDEEVDEGEELYQGIAVLGLACIAMGEDIGQDMSLRHFGHLMHYGNSLIRRSVPLAMGLVSVSNPQMKVFETLSRYSHDPDLEVAQNAIYSMGLVGAGTNNARLAQLLRQLASYYIKSPDSLFMVRIAQGLLHLGKGTLTLSPYNLERTILSKTSLAALLTVSVALLDPKAFILNDTTTETSHELLYYLTPAVKPRMLVAVDEKLEPIKVNVRVGQAVDIVGQAGKPKTITGWVTQSTPVLLNHGERAELESSEEWISLSNSLEGIVILKKNPEFMEVDS</sequence>